<proteinExistence type="predicted"/>
<organism evidence="1">
    <name type="scientific">freshwater metagenome</name>
    <dbReference type="NCBI Taxonomy" id="449393"/>
    <lineage>
        <taxon>unclassified sequences</taxon>
        <taxon>metagenomes</taxon>
        <taxon>ecological metagenomes</taxon>
    </lineage>
</organism>
<accession>A0A6J6CNW4</accession>
<evidence type="ECO:0000313" key="1">
    <source>
        <dbReference type="EMBL" id="CAB4553270.1"/>
    </source>
</evidence>
<dbReference type="AlphaFoldDB" id="A0A6J6CNW4"/>
<dbReference type="EMBL" id="CAEZTD010000009">
    <property type="protein sequence ID" value="CAB4553270.1"/>
    <property type="molecule type" value="Genomic_DNA"/>
</dbReference>
<name>A0A6J6CNW4_9ZZZZ</name>
<gene>
    <name evidence="1" type="ORF">UFOPK1591_00194</name>
</gene>
<protein>
    <submittedName>
        <fullName evidence="1">Unannotated protein</fullName>
    </submittedName>
</protein>
<sequence>MTSLEPWVRFQAVFAFVPNAPVRPHSVPLVNAVSVGDVGTKPDPSAGLVTTIEVAVFERMVADAVPNRTFVIPERFVPEMVTVVPPAVAPAFGETDVIVGADDVNVKPPARARDPPGPVTLTSTAPMLATRGVLTTTCVDVRDKMVPLVPPNDTSETSDMPVPEIVTDVPPAVPPDDGVSDDMVGGFCIAPARFIPSPSQPSGA</sequence>
<reference evidence="1" key="1">
    <citation type="submission" date="2020-05" db="EMBL/GenBank/DDBJ databases">
        <authorList>
            <person name="Chiriac C."/>
            <person name="Salcher M."/>
            <person name="Ghai R."/>
            <person name="Kavagutti S V."/>
        </authorList>
    </citation>
    <scope>NUCLEOTIDE SEQUENCE</scope>
</reference>